<evidence type="ECO:0000313" key="2">
    <source>
        <dbReference type="Proteomes" id="UP001236569"/>
    </source>
</evidence>
<proteinExistence type="predicted"/>
<name>A0ABT6YK72_9BACT</name>
<reference evidence="1 2" key="1">
    <citation type="submission" date="2023-05" db="EMBL/GenBank/DDBJ databases">
        <title>Novel species of genus Flectobacillus isolated from stream in China.</title>
        <authorList>
            <person name="Lu H."/>
        </authorList>
    </citation>
    <scope>NUCLEOTIDE SEQUENCE [LARGE SCALE GENOMIC DNA]</scope>
    <source>
        <strain evidence="1 2">DC10W</strain>
    </source>
</reference>
<keyword evidence="2" id="KW-1185">Reference proteome</keyword>
<protein>
    <submittedName>
        <fullName evidence="1">Uncharacterized protein</fullName>
    </submittedName>
</protein>
<comment type="caution">
    <text evidence="1">The sequence shown here is derived from an EMBL/GenBank/DDBJ whole genome shotgun (WGS) entry which is preliminary data.</text>
</comment>
<dbReference type="RefSeq" id="WP_283369223.1">
    <property type="nucleotide sequence ID" value="NZ_JASHID010000003.1"/>
</dbReference>
<gene>
    <name evidence="1" type="ORF">QM480_06620</name>
</gene>
<organism evidence="1 2">
    <name type="scientific">Flectobacillus longus</name>
    <dbReference type="NCBI Taxonomy" id="2984207"/>
    <lineage>
        <taxon>Bacteria</taxon>
        <taxon>Pseudomonadati</taxon>
        <taxon>Bacteroidota</taxon>
        <taxon>Cytophagia</taxon>
        <taxon>Cytophagales</taxon>
        <taxon>Flectobacillaceae</taxon>
        <taxon>Flectobacillus</taxon>
    </lineage>
</organism>
<accession>A0ABT6YK72</accession>
<dbReference type="EMBL" id="JASHID010000003">
    <property type="protein sequence ID" value="MDI9863989.1"/>
    <property type="molecule type" value="Genomic_DNA"/>
</dbReference>
<evidence type="ECO:0000313" key="1">
    <source>
        <dbReference type="EMBL" id="MDI9863989.1"/>
    </source>
</evidence>
<sequence length="135" mass="16072">MENTIENKRLFVASHWGQNIFNYDDGTGQFKKLEVSFRALRDCNAYDYLSLRDVKSITDSECIEFYNYLFYTVDTSDESKIEYIRDTFKDEDFEDDWGMRSSYDFLRSKGFAVPFMGMSIDKLVEYRWIKLEGNA</sequence>
<dbReference type="Proteomes" id="UP001236569">
    <property type="component" value="Unassembled WGS sequence"/>
</dbReference>